<evidence type="ECO:0000313" key="4">
    <source>
        <dbReference type="EMBL" id="BCS28689.1"/>
    </source>
</evidence>
<dbReference type="Gene3D" id="1.25.40.20">
    <property type="entry name" value="Ankyrin repeat-containing domain"/>
    <property type="match status" value="1"/>
</dbReference>
<keyword evidence="5" id="KW-1185">Reference proteome</keyword>
<name>A0A7R8AQV5_9EURO</name>
<evidence type="ECO:0008006" key="6">
    <source>
        <dbReference type="Google" id="ProtNLM"/>
    </source>
</evidence>
<protein>
    <recommendedName>
        <fullName evidence="6">Ankyrin repeat-containing domain protein</fullName>
    </recommendedName>
</protein>
<proteinExistence type="predicted"/>
<dbReference type="PROSITE" id="PS50297">
    <property type="entry name" value="ANK_REP_REGION"/>
    <property type="match status" value="1"/>
</dbReference>
<dbReference type="KEGG" id="apuu:APUU_70259A"/>
<dbReference type="InterPro" id="IPR036770">
    <property type="entry name" value="Ankyrin_rpt-contain_sf"/>
</dbReference>
<evidence type="ECO:0000256" key="2">
    <source>
        <dbReference type="ARBA" id="ARBA00023043"/>
    </source>
</evidence>
<keyword evidence="2 3" id="KW-0040">ANK repeat</keyword>
<dbReference type="Proteomes" id="UP000654913">
    <property type="component" value="Chromosome 7"/>
</dbReference>
<accession>A0A7R8AQV5</accession>
<sequence>MTPRIRLQDEEHYEKLCGEINSVIKIKVFPRGPVDYGKLCRAENRTYLWVELVIACIQTIFWREPSQRKQVIPSLPGSVSEAYAKILEGVSRTDIPRVKRAVQIIVAARRSLSTKEMGIAEPSSCTSRTDANGTAALIWSSWAGQYNASEPLLKEKADVNVSSPLYGTPLLVASLKEHIKVVKLLLDNGADIN</sequence>
<reference evidence="4" key="2">
    <citation type="submission" date="2021-02" db="EMBL/GenBank/DDBJ databases">
        <title>Aspergillus puulaauensis MK2 genome sequence.</title>
        <authorList>
            <person name="Futagami T."/>
            <person name="Mori K."/>
            <person name="Kadooka C."/>
            <person name="Tanaka T."/>
        </authorList>
    </citation>
    <scope>NUCLEOTIDE SEQUENCE</scope>
    <source>
        <strain evidence="4">MK2</strain>
    </source>
</reference>
<evidence type="ECO:0000313" key="5">
    <source>
        <dbReference type="Proteomes" id="UP000654913"/>
    </source>
</evidence>
<dbReference type="SUPFAM" id="SSF48403">
    <property type="entry name" value="Ankyrin repeat"/>
    <property type="match status" value="1"/>
</dbReference>
<dbReference type="RefSeq" id="XP_041560875.1">
    <property type="nucleotide sequence ID" value="XM_041695112.1"/>
</dbReference>
<dbReference type="PANTHER" id="PTHR24171">
    <property type="entry name" value="ANKYRIN REPEAT DOMAIN-CONTAINING PROTEIN 39-RELATED"/>
    <property type="match status" value="1"/>
</dbReference>
<dbReference type="AlphaFoldDB" id="A0A7R8AQV5"/>
<evidence type="ECO:0000256" key="1">
    <source>
        <dbReference type="ARBA" id="ARBA00022737"/>
    </source>
</evidence>
<dbReference type="Pfam" id="PF12796">
    <property type="entry name" value="Ank_2"/>
    <property type="match status" value="1"/>
</dbReference>
<gene>
    <name evidence="4" type="ORF">APUU_70259A</name>
</gene>
<keyword evidence="1" id="KW-0677">Repeat</keyword>
<reference evidence="4" key="1">
    <citation type="submission" date="2021-01" db="EMBL/GenBank/DDBJ databases">
        <authorList>
            <consortium name="Aspergillus puulaauensis MK2 genome sequencing consortium"/>
            <person name="Kazuki M."/>
            <person name="Futagami T."/>
        </authorList>
    </citation>
    <scope>NUCLEOTIDE SEQUENCE</scope>
    <source>
        <strain evidence="4">MK2</strain>
    </source>
</reference>
<evidence type="ECO:0000256" key="3">
    <source>
        <dbReference type="PROSITE-ProRule" id="PRU00023"/>
    </source>
</evidence>
<dbReference type="InterPro" id="IPR002110">
    <property type="entry name" value="Ankyrin_rpt"/>
</dbReference>
<feature type="repeat" description="ANK" evidence="3">
    <location>
        <begin position="168"/>
        <end position="193"/>
    </location>
</feature>
<dbReference type="OrthoDB" id="4772757at2759"/>
<dbReference type="PROSITE" id="PS50088">
    <property type="entry name" value="ANK_REPEAT"/>
    <property type="match status" value="1"/>
</dbReference>
<organism evidence="4 5">
    <name type="scientific">Aspergillus puulaauensis</name>
    <dbReference type="NCBI Taxonomy" id="1220207"/>
    <lineage>
        <taxon>Eukaryota</taxon>
        <taxon>Fungi</taxon>
        <taxon>Dikarya</taxon>
        <taxon>Ascomycota</taxon>
        <taxon>Pezizomycotina</taxon>
        <taxon>Eurotiomycetes</taxon>
        <taxon>Eurotiomycetidae</taxon>
        <taxon>Eurotiales</taxon>
        <taxon>Aspergillaceae</taxon>
        <taxon>Aspergillus</taxon>
    </lineage>
</organism>
<dbReference type="GeneID" id="64978686"/>
<dbReference type="EMBL" id="AP024449">
    <property type="protein sequence ID" value="BCS28689.1"/>
    <property type="molecule type" value="Genomic_DNA"/>
</dbReference>